<accession>A0A8J7UUP5</accession>
<evidence type="ECO:0000313" key="3">
    <source>
        <dbReference type="Proteomes" id="UP000673975"/>
    </source>
</evidence>
<feature type="signal peptide" evidence="1">
    <location>
        <begin position="1"/>
        <end position="23"/>
    </location>
</feature>
<dbReference type="AlphaFoldDB" id="A0A8J7UUP5"/>
<protein>
    <submittedName>
        <fullName evidence="2">Uncharacterized protein</fullName>
    </submittedName>
</protein>
<name>A0A8J7UUP5_9BACT</name>
<proteinExistence type="predicted"/>
<gene>
    <name evidence="2" type="ORF">NATSA_08085</name>
</gene>
<sequence length="70" mass="7598">MRFICKIMLLTAAFLLVTVSAYAGISFNERNASSDYTQEDPGLRAMIGQMLMVGFGSGTEVTETLQTDIA</sequence>
<feature type="chain" id="PRO_5035201124" evidence="1">
    <location>
        <begin position="24"/>
        <end position="70"/>
    </location>
</feature>
<evidence type="ECO:0000313" key="2">
    <source>
        <dbReference type="EMBL" id="MBP3192620.1"/>
    </source>
</evidence>
<keyword evidence="3" id="KW-1185">Reference proteome</keyword>
<dbReference type="EMBL" id="JAFIDN010000005">
    <property type="protein sequence ID" value="MBP3192620.1"/>
    <property type="molecule type" value="Genomic_DNA"/>
</dbReference>
<evidence type="ECO:0000256" key="1">
    <source>
        <dbReference type="SAM" id="SignalP"/>
    </source>
</evidence>
<reference evidence="2" key="1">
    <citation type="submission" date="2021-02" db="EMBL/GenBank/DDBJ databases">
        <title>Natronogracilivirga saccharolytica gen. nov. sp. nov. a new anaerobic, haloalkiliphilic carbohydrate-fermenting bacterium from soda lake and proposing of Cyclonatronumiaceae fam. nov. in the phylum Balneolaeota.</title>
        <authorList>
            <person name="Zhilina T.N."/>
            <person name="Sorokin D.Y."/>
            <person name="Zavarzina D.G."/>
            <person name="Toshchakov S.V."/>
            <person name="Kublanov I.V."/>
        </authorList>
    </citation>
    <scope>NUCLEOTIDE SEQUENCE</scope>
    <source>
        <strain evidence="2">Z-1702</strain>
    </source>
</reference>
<dbReference type="RefSeq" id="WP_210511518.1">
    <property type="nucleotide sequence ID" value="NZ_JAFIDN010000005.1"/>
</dbReference>
<keyword evidence="1" id="KW-0732">Signal</keyword>
<comment type="caution">
    <text evidence="2">The sequence shown here is derived from an EMBL/GenBank/DDBJ whole genome shotgun (WGS) entry which is preliminary data.</text>
</comment>
<organism evidence="2 3">
    <name type="scientific">Natronogracilivirga saccharolytica</name>
    <dbReference type="NCBI Taxonomy" id="2812953"/>
    <lineage>
        <taxon>Bacteria</taxon>
        <taxon>Pseudomonadati</taxon>
        <taxon>Balneolota</taxon>
        <taxon>Balneolia</taxon>
        <taxon>Balneolales</taxon>
        <taxon>Cyclonatronaceae</taxon>
        <taxon>Natronogracilivirga</taxon>
    </lineage>
</organism>
<dbReference type="Proteomes" id="UP000673975">
    <property type="component" value="Unassembled WGS sequence"/>
</dbReference>